<comment type="caution">
    <text evidence="2">The sequence shown here is derived from an EMBL/GenBank/DDBJ whole genome shotgun (WGS) entry which is preliminary data.</text>
</comment>
<protein>
    <submittedName>
        <fullName evidence="2">Uncharacterized protein</fullName>
    </submittedName>
</protein>
<evidence type="ECO:0000313" key="2">
    <source>
        <dbReference type="EMBL" id="PIB01875.1"/>
    </source>
</evidence>
<dbReference type="AlphaFoldDB" id="A0A2G5IAQ0"/>
<dbReference type="EMBL" id="LKMD01000100">
    <property type="protein sequence ID" value="PIB01875.1"/>
    <property type="molecule type" value="Genomic_DNA"/>
</dbReference>
<name>A0A2G5IAQ0_CERBT</name>
<gene>
    <name evidence="2" type="ORF">CB0940_01263</name>
</gene>
<dbReference type="Proteomes" id="UP000230605">
    <property type="component" value="Chromosome 1"/>
</dbReference>
<sequence>MPQDTLIPPTTLVAGYTRIPARYHTLTLTMPVVPRAKRNPRIQARDGDTKTPERSGFKLKLKNPDFKRHTVAIPENKRLRLLAEIANRILFWFLKDTSDHPSIKIDGTSKAAGSGDAYKKHFKILSFSRAWRKTNAIEIHYYLPERLLRVPANIGFRPPNISRASYALLKVPDILRESIVEISLFCTRDLSIYSVTESAYNFISKRKTTYNTQKLSIFIQDGEKMRCSKDLRGLGREDPKLRQALLLNRQQYAR</sequence>
<evidence type="ECO:0000313" key="3">
    <source>
        <dbReference type="Proteomes" id="UP000230605"/>
    </source>
</evidence>
<organism evidence="2 3">
    <name type="scientific">Cercospora beticola</name>
    <name type="common">Sugarbeet leaf spot fungus</name>
    <dbReference type="NCBI Taxonomy" id="122368"/>
    <lineage>
        <taxon>Eukaryota</taxon>
        <taxon>Fungi</taxon>
        <taxon>Dikarya</taxon>
        <taxon>Ascomycota</taxon>
        <taxon>Pezizomycotina</taxon>
        <taxon>Dothideomycetes</taxon>
        <taxon>Dothideomycetidae</taxon>
        <taxon>Mycosphaerellales</taxon>
        <taxon>Mycosphaerellaceae</taxon>
        <taxon>Cercospora</taxon>
    </lineage>
</organism>
<proteinExistence type="predicted"/>
<feature type="region of interest" description="Disordered" evidence="1">
    <location>
        <begin position="38"/>
        <end position="57"/>
    </location>
</feature>
<accession>A0A2G5IAQ0</accession>
<reference evidence="2 3" key="1">
    <citation type="submission" date="2015-10" db="EMBL/GenBank/DDBJ databases">
        <title>The cercosporin biosynthetic gene cluster was horizontally transferred to several fungal lineages and shown to be expanded in Cercospora beticola based on microsynteny with recipient genomes.</title>
        <authorList>
            <person name="De Jonge R."/>
            <person name="Ebert M.K."/>
            <person name="Suttle J.C."/>
            <person name="Jurick Ii W.M."/>
            <person name="Secor G.A."/>
            <person name="Thomma B.P."/>
            <person name="Van De Peer Y."/>
            <person name="Bolton M.D."/>
        </authorList>
    </citation>
    <scope>NUCLEOTIDE SEQUENCE [LARGE SCALE GENOMIC DNA]</scope>
    <source>
        <strain evidence="2 3">09-40</strain>
    </source>
</reference>
<evidence type="ECO:0000256" key="1">
    <source>
        <dbReference type="SAM" id="MobiDB-lite"/>
    </source>
</evidence>
<feature type="compositionally biased region" description="Basic and acidic residues" evidence="1">
    <location>
        <begin position="43"/>
        <end position="57"/>
    </location>
</feature>